<accession>A0A1C1CFG9</accession>
<sequence length="197" mass="21124">MKLTLASLSLVLLGVADAKANPLLQGPDSYSLVPRNATVDSTDLASTSGQGIYDITPHPFGAPCGTTWDVTIGVQSAGDQTKASPLCKYLHTYITLPTSQGISDKKVNFIYLCPPQWPVPTSPEGYGYHDIKFILTGPTMFPGDSGTVNANLNVVNIHAIPPTDTDIPVKIGYYYDINNPTKPGFKMLTFRSITCAT</sequence>
<evidence type="ECO:0000313" key="2">
    <source>
        <dbReference type="EMBL" id="OCT47249.1"/>
    </source>
</evidence>
<keyword evidence="1" id="KW-0732">Signal</keyword>
<dbReference type="VEuPathDB" id="FungiDB:CLCR_02639"/>
<evidence type="ECO:0000256" key="1">
    <source>
        <dbReference type="SAM" id="SignalP"/>
    </source>
</evidence>
<gene>
    <name evidence="2" type="ORF">CLCR_02639</name>
</gene>
<evidence type="ECO:0000313" key="3">
    <source>
        <dbReference type="Proteomes" id="UP000094526"/>
    </source>
</evidence>
<organism evidence="2 3">
    <name type="scientific">Cladophialophora carrionii</name>
    <dbReference type="NCBI Taxonomy" id="86049"/>
    <lineage>
        <taxon>Eukaryota</taxon>
        <taxon>Fungi</taxon>
        <taxon>Dikarya</taxon>
        <taxon>Ascomycota</taxon>
        <taxon>Pezizomycotina</taxon>
        <taxon>Eurotiomycetes</taxon>
        <taxon>Chaetothyriomycetidae</taxon>
        <taxon>Chaetothyriales</taxon>
        <taxon>Herpotrichiellaceae</taxon>
        <taxon>Cladophialophora</taxon>
    </lineage>
</organism>
<dbReference type="EMBL" id="LGRB01000014">
    <property type="protein sequence ID" value="OCT47249.1"/>
    <property type="molecule type" value="Genomic_DNA"/>
</dbReference>
<protein>
    <submittedName>
        <fullName evidence="2">Uncharacterized protein</fullName>
    </submittedName>
</protein>
<keyword evidence="3" id="KW-1185">Reference proteome</keyword>
<feature type="signal peptide" evidence="1">
    <location>
        <begin position="1"/>
        <end position="20"/>
    </location>
</feature>
<comment type="caution">
    <text evidence="2">The sequence shown here is derived from an EMBL/GenBank/DDBJ whole genome shotgun (WGS) entry which is preliminary data.</text>
</comment>
<dbReference type="Proteomes" id="UP000094526">
    <property type="component" value="Unassembled WGS sequence"/>
</dbReference>
<name>A0A1C1CFG9_9EURO</name>
<dbReference type="AlphaFoldDB" id="A0A1C1CFG9"/>
<dbReference type="VEuPathDB" id="FungiDB:G647_02180"/>
<feature type="chain" id="PRO_5008650771" evidence="1">
    <location>
        <begin position="21"/>
        <end position="197"/>
    </location>
</feature>
<reference evidence="3" key="1">
    <citation type="submission" date="2015-07" db="EMBL/GenBank/DDBJ databases">
        <authorList>
            <person name="Teixeira M.M."/>
            <person name="Souza R.C."/>
            <person name="Almeida L.G."/>
            <person name="Vicente V.A."/>
            <person name="de Hoog S."/>
            <person name="Bocca A.L."/>
            <person name="de Almeida S.R."/>
            <person name="Vasconcelos A.T."/>
            <person name="Felipe M.S."/>
        </authorList>
    </citation>
    <scope>NUCLEOTIDE SEQUENCE [LARGE SCALE GENOMIC DNA]</scope>
    <source>
        <strain evidence="3">KSF</strain>
    </source>
</reference>
<dbReference type="OrthoDB" id="4142157at2759"/>
<proteinExistence type="predicted"/>